<keyword evidence="7" id="KW-1185">Reference proteome</keyword>
<comment type="similarity">
    <text evidence="1">Belongs to the SMC family. SMC5 subfamily.</text>
</comment>
<feature type="coiled-coil region" evidence="4">
    <location>
        <begin position="352"/>
        <end position="393"/>
    </location>
</feature>
<dbReference type="Gene3D" id="3.40.50.300">
    <property type="entry name" value="P-loop containing nucleotide triphosphate hydrolases"/>
    <property type="match status" value="2"/>
</dbReference>
<dbReference type="SUPFAM" id="SSF52540">
    <property type="entry name" value="P-loop containing nucleoside triphosphate hydrolases"/>
    <property type="match status" value="1"/>
</dbReference>
<feature type="compositionally biased region" description="Polar residues" evidence="5">
    <location>
        <begin position="63"/>
        <end position="72"/>
    </location>
</feature>
<dbReference type="PANTHER" id="PTHR45916:SF1">
    <property type="entry name" value="STRUCTURAL MAINTENANCE OF CHROMOSOMES PROTEIN 5"/>
    <property type="match status" value="1"/>
</dbReference>
<dbReference type="GO" id="GO:0000724">
    <property type="term" value="P:double-strand break repair via homologous recombination"/>
    <property type="evidence" value="ECO:0007669"/>
    <property type="project" value="TreeGrafter"/>
</dbReference>
<dbReference type="AlphaFoldDB" id="A0A9P1GVQ6"/>
<organism evidence="6 7">
    <name type="scientific">Parascedosporium putredinis</name>
    <dbReference type="NCBI Taxonomy" id="1442378"/>
    <lineage>
        <taxon>Eukaryota</taxon>
        <taxon>Fungi</taxon>
        <taxon>Dikarya</taxon>
        <taxon>Ascomycota</taxon>
        <taxon>Pezizomycotina</taxon>
        <taxon>Sordariomycetes</taxon>
        <taxon>Hypocreomycetidae</taxon>
        <taxon>Microascales</taxon>
        <taxon>Microascaceae</taxon>
        <taxon>Parascedosporium</taxon>
    </lineage>
</organism>
<feature type="compositionally biased region" description="Basic and acidic residues" evidence="5">
    <location>
        <begin position="247"/>
        <end position="259"/>
    </location>
</feature>
<feature type="coiled-coil region" evidence="4">
    <location>
        <begin position="688"/>
        <end position="732"/>
    </location>
</feature>
<dbReference type="PANTHER" id="PTHR45916">
    <property type="entry name" value="STRUCTURAL MAINTENANCE OF CHROMOSOMES PROTEIN 5"/>
    <property type="match status" value="1"/>
</dbReference>
<proteinExistence type="inferred from homology"/>
<keyword evidence="3 4" id="KW-0175">Coiled coil</keyword>
<name>A0A9P1GVQ6_9PEZI</name>
<evidence type="ECO:0000313" key="7">
    <source>
        <dbReference type="Proteomes" id="UP000838763"/>
    </source>
</evidence>
<evidence type="ECO:0000256" key="4">
    <source>
        <dbReference type="SAM" id="Coils"/>
    </source>
</evidence>
<protein>
    <recommendedName>
        <fullName evidence="2">Structural maintenance of chromosomes protein 5</fullName>
    </recommendedName>
</protein>
<evidence type="ECO:0000256" key="5">
    <source>
        <dbReference type="SAM" id="MobiDB-lite"/>
    </source>
</evidence>
<reference evidence="6" key="1">
    <citation type="submission" date="2022-11" db="EMBL/GenBank/DDBJ databases">
        <authorList>
            <person name="Scott C."/>
            <person name="Bruce N."/>
        </authorList>
    </citation>
    <scope>NUCLEOTIDE SEQUENCE</scope>
</reference>
<evidence type="ECO:0000256" key="1">
    <source>
        <dbReference type="ARBA" id="ARBA00010171"/>
    </source>
</evidence>
<evidence type="ECO:0000256" key="3">
    <source>
        <dbReference type="ARBA" id="ARBA00023054"/>
    </source>
</evidence>
<feature type="coiled-coil region" evidence="4">
    <location>
        <begin position="292"/>
        <end position="328"/>
    </location>
</feature>
<feature type="coiled-coil region" evidence="4">
    <location>
        <begin position="582"/>
        <end position="637"/>
    </location>
</feature>
<sequence length="942" mass="107098">MSRVSRGKRPAAPSAPSEEDETETGSPPTASDYDTESSIRARPRPRTSLHSNGVKTEPAALPNPSSTVANGTSGAGHDDKFKPGSVLLNRADKNYVIRLRIRRENNAQKFWLDGREVPQKKIQTLVRNLNIQVDNLCQFLPQDRVAAFAGLGEVQLLDEMLRAAAPPKVIQWHQRLKELYKDQAEVQKQVRADSERLDGLHNSQRNMQADVDRVKDREAAQQRLQLLQAALTAAQYTEAAQKFRQAKEDKQRSAARVKELEEENEPSLKAVTDRQRYQNNVAAAVESRKTALHRAERTADELLVDLKLTKKKAVVGEIRRKINQLEAQMKNEPPKFDSSEWNLKIREQEHIARDMQVQMNDFNVKLDNIKREMGEKKVQNERLKQQIEALGTRQGKQLSALRSLDADAAKAYEWLQQNKDKFEKEYSDQIQSLLQKRDLVCFTAQTKSDQAKLSHHFIKEMGLSVSLRLFRGSMDEFRPSVKASDLGFDGFAVDYLEGPSLLLAQFCSTSQLHRAGISLKELSDEQYQRLDAQDYVNSWTAGRLHYKRTHRKEYGDAGKSTVTKDIRPAAFWKDQPVDSGETEELRLRQSELRQQFSELTDQREQLKEKIDGIFQELEGARTKLEQLKEEKGGLQAQYTRWKGIPLKIGEKDNLLFLRGIGAVRAAHKDWVDASVCLIEARSDVAGLQERSRAIIEQCEAERQKLEAAQAVERESKAEARRLKDVILQLQQQFGEEFTQLTVGKTSSDIEDEIAAEEERLGMISDVPQNTLQKYDQIVAALANVEKQLEAGRRKIDVLGSEIGDLRHRWEPHVDELVDKVTEAFGYNFQQIGCAGEVRLHKDEDFEKWALHVMRTVATAFFLLALQGSAQAPFRVVDEINQGMDPRNERMVHNRMLLTGLRYDEGMTVLCVASGTHMPEETEKLHLAECLKLQKQILATAAA</sequence>
<dbReference type="Proteomes" id="UP000838763">
    <property type="component" value="Unassembled WGS sequence"/>
</dbReference>
<evidence type="ECO:0000256" key="2">
    <source>
        <dbReference type="ARBA" id="ARBA00018687"/>
    </source>
</evidence>
<dbReference type="EMBL" id="CALLCH030000001">
    <property type="protein sequence ID" value="CAI4211143.1"/>
    <property type="molecule type" value="Genomic_DNA"/>
</dbReference>
<dbReference type="InterPro" id="IPR027417">
    <property type="entry name" value="P-loop_NTPase"/>
</dbReference>
<feature type="region of interest" description="Disordered" evidence="5">
    <location>
        <begin position="247"/>
        <end position="267"/>
    </location>
</feature>
<evidence type="ECO:0000313" key="6">
    <source>
        <dbReference type="EMBL" id="CAI4211143.1"/>
    </source>
</evidence>
<feature type="region of interest" description="Disordered" evidence="5">
    <location>
        <begin position="1"/>
        <end position="84"/>
    </location>
</feature>
<gene>
    <name evidence="6" type="ORF">PPNO1_LOCUS940</name>
</gene>
<dbReference type="OrthoDB" id="10254973at2759"/>
<accession>A0A9P1GVQ6</accession>
<dbReference type="GO" id="GO:0003697">
    <property type="term" value="F:single-stranded DNA binding"/>
    <property type="evidence" value="ECO:0007669"/>
    <property type="project" value="TreeGrafter"/>
</dbReference>
<dbReference type="GO" id="GO:0030915">
    <property type="term" value="C:Smc5-Smc6 complex"/>
    <property type="evidence" value="ECO:0007669"/>
    <property type="project" value="TreeGrafter"/>
</dbReference>
<comment type="caution">
    <text evidence="6">The sequence shown here is derived from an EMBL/GenBank/DDBJ whole genome shotgun (WGS) entry which is preliminary data.</text>
</comment>
<dbReference type="GO" id="GO:0005634">
    <property type="term" value="C:nucleus"/>
    <property type="evidence" value="ECO:0007669"/>
    <property type="project" value="TreeGrafter"/>
</dbReference>